<evidence type="ECO:0000313" key="1">
    <source>
        <dbReference type="EMBL" id="KAK8047451.1"/>
    </source>
</evidence>
<dbReference type="EMBL" id="JAQQWM010000009">
    <property type="protein sequence ID" value="KAK8047451.1"/>
    <property type="molecule type" value="Genomic_DNA"/>
</dbReference>
<sequence length="212" mass="23689">MYILDLPNELLQGIIISSIDTRGVKRGLRLKLVCKRINENFVPALYASQALDRFSARDVGRSWRVRNDRYGAGKLWHDYLVYRAIGETDPSVGRFVEIRQTAEALWARTSSSSGSIGEAGGDQQPRPRTLRDIVEGLCWVALENGTNYPGERQQWAKYTQEPLVETNAAVNLLCAAAYFNELSVATALLEKGQSTPVHETDLFPQAIEITAF</sequence>
<gene>
    <name evidence="1" type="ORF">PG996_015515</name>
</gene>
<evidence type="ECO:0000313" key="2">
    <source>
        <dbReference type="Proteomes" id="UP001446871"/>
    </source>
</evidence>
<protein>
    <submittedName>
        <fullName evidence="1">Ankyrin repeat-containing domain protein</fullName>
    </submittedName>
</protein>
<organism evidence="1 2">
    <name type="scientific">Apiospora saccharicola</name>
    <dbReference type="NCBI Taxonomy" id="335842"/>
    <lineage>
        <taxon>Eukaryota</taxon>
        <taxon>Fungi</taxon>
        <taxon>Dikarya</taxon>
        <taxon>Ascomycota</taxon>
        <taxon>Pezizomycotina</taxon>
        <taxon>Sordariomycetes</taxon>
        <taxon>Xylariomycetidae</taxon>
        <taxon>Amphisphaeriales</taxon>
        <taxon>Apiosporaceae</taxon>
        <taxon>Apiospora</taxon>
    </lineage>
</organism>
<accession>A0ABR1TNK2</accession>
<proteinExistence type="predicted"/>
<dbReference type="Proteomes" id="UP001446871">
    <property type="component" value="Unassembled WGS sequence"/>
</dbReference>
<comment type="caution">
    <text evidence="1">The sequence shown here is derived from an EMBL/GenBank/DDBJ whole genome shotgun (WGS) entry which is preliminary data.</text>
</comment>
<keyword evidence="2" id="KW-1185">Reference proteome</keyword>
<reference evidence="1 2" key="1">
    <citation type="submission" date="2023-01" db="EMBL/GenBank/DDBJ databases">
        <title>Analysis of 21 Apiospora genomes using comparative genomics revels a genus with tremendous synthesis potential of carbohydrate active enzymes and secondary metabolites.</title>
        <authorList>
            <person name="Sorensen T."/>
        </authorList>
    </citation>
    <scope>NUCLEOTIDE SEQUENCE [LARGE SCALE GENOMIC DNA]</scope>
    <source>
        <strain evidence="1 2">CBS 83171</strain>
    </source>
</reference>
<name>A0ABR1TNK2_9PEZI</name>